<protein>
    <recommendedName>
        <fullName evidence="6">Small auxin up regulated protein</fullName>
    </recommendedName>
</protein>
<evidence type="ECO:0000256" key="1">
    <source>
        <dbReference type="ARBA" id="ARBA00006974"/>
    </source>
</evidence>
<keyword evidence="3" id="KW-0341">Growth regulation</keyword>
<comment type="caution">
    <text evidence="4">The sequence shown here is derived from an EMBL/GenBank/DDBJ whole genome shotgun (WGS) entry which is preliminary data.</text>
</comment>
<keyword evidence="5" id="KW-1185">Reference proteome</keyword>
<evidence type="ECO:0000313" key="5">
    <source>
        <dbReference type="Proteomes" id="UP001280121"/>
    </source>
</evidence>
<dbReference type="GO" id="GO:0009733">
    <property type="term" value="P:response to auxin"/>
    <property type="evidence" value="ECO:0007669"/>
    <property type="project" value="InterPro"/>
</dbReference>
<dbReference type="PANTHER" id="PTHR31374">
    <property type="entry name" value="AUXIN-INDUCED PROTEIN-LIKE-RELATED"/>
    <property type="match status" value="1"/>
</dbReference>
<keyword evidence="2" id="KW-0217">Developmental protein</keyword>
<evidence type="ECO:0000256" key="2">
    <source>
        <dbReference type="ARBA" id="ARBA00022473"/>
    </source>
</evidence>
<dbReference type="InterPro" id="IPR003676">
    <property type="entry name" value="SAUR_fam"/>
</dbReference>
<dbReference type="Pfam" id="PF02519">
    <property type="entry name" value="Auxin_inducible"/>
    <property type="match status" value="1"/>
</dbReference>
<proteinExistence type="inferred from homology"/>
<accession>A0AAE0CJ58</accession>
<evidence type="ECO:0008006" key="6">
    <source>
        <dbReference type="Google" id="ProtNLM"/>
    </source>
</evidence>
<dbReference type="EMBL" id="JANJYI010000004">
    <property type="protein sequence ID" value="KAK2653112.1"/>
    <property type="molecule type" value="Genomic_DNA"/>
</dbReference>
<evidence type="ECO:0000313" key="4">
    <source>
        <dbReference type="EMBL" id="KAK2653112.1"/>
    </source>
</evidence>
<reference evidence="4" key="1">
    <citation type="journal article" date="2023" name="Plant J.">
        <title>Genome sequences and population genomics provide insights into the demographic history, inbreeding, and mutation load of two 'living fossil' tree species of Dipteronia.</title>
        <authorList>
            <person name="Feng Y."/>
            <person name="Comes H.P."/>
            <person name="Chen J."/>
            <person name="Zhu S."/>
            <person name="Lu R."/>
            <person name="Zhang X."/>
            <person name="Li P."/>
            <person name="Qiu J."/>
            <person name="Olsen K.M."/>
            <person name="Qiu Y."/>
        </authorList>
    </citation>
    <scope>NUCLEOTIDE SEQUENCE</scope>
    <source>
        <strain evidence="4">KIB01</strain>
    </source>
</reference>
<dbReference type="AlphaFoldDB" id="A0AAE0CJ58"/>
<evidence type="ECO:0000256" key="3">
    <source>
        <dbReference type="ARBA" id="ARBA00022604"/>
    </source>
</evidence>
<dbReference type="PANTHER" id="PTHR31374:SF390">
    <property type="entry name" value="AUXIN-RESPONSIVE PROTEIN SAUR71"/>
    <property type="match status" value="1"/>
</dbReference>
<sequence>MPKGPSLNLSSKPNLFSIDFNSDLVAWFYANDEGEGDGDDDNDDDDDEYFLLSLSSKFPLLPLIVLVVGKGGMFELKWSLKHKLTHSNSGSAAASPSLGRPKRHHHILSGFFAVYVGEDRKRFLIPTRFLNLPIFVYLLKIAEEEYGFKCNGGIALPCEVDLFEEVLKFLVKDEKKYGSLEVSEFLKLIRDMESDSFSCKESPLHQRFMPLLLKS</sequence>
<name>A0AAE0CJ58_9ROSI</name>
<dbReference type="Proteomes" id="UP001280121">
    <property type="component" value="Unassembled WGS sequence"/>
</dbReference>
<comment type="similarity">
    <text evidence="1">Belongs to the ARG7 family.</text>
</comment>
<gene>
    <name evidence="4" type="ORF">Ddye_012968</name>
</gene>
<organism evidence="4 5">
    <name type="scientific">Dipteronia dyeriana</name>
    <dbReference type="NCBI Taxonomy" id="168575"/>
    <lineage>
        <taxon>Eukaryota</taxon>
        <taxon>Viridiplantae</taxon>
        <taxon>Streptophyta</taxon>
        <taxon>Embryophyta</taxon>
        <taxon>Tracheophyta</taxon>
        <taxon>Spermatophyta</taxon>
        <taxon>Magnoliopsida</taxon>
        <taxon>eudicotyledons</taxon>
        <taxon>Gunneridae</taxon>
        <taxon>Pentapetalae</taxon>
        <taxon>rosids</taxon>
        <taxon>malvids</taxon>
        <taxon>Sapindales</taxon>
        <taxon>Sapindaceae</taxon>
        <taxon>Hippocastanoideae</taxon>
        <taxon>Acereae</taxon>
        <taxon>Dipteronia</taxon>
    </lineage>
</organism>